<feature type="transmembrane region" description="Helical" evidence="1">
    <location>
        <begin position="70"/>
        <end position="89"/>
    </location>
</feature>
<dbReference type="RefSeq" id="WP_381182208.1">
    <property type="nucleotide sequence ID" value="NZ_JBHSFK010000003.1"/>
</dbReference>
<evidence type="ECO:0008006" key="4">
    <source>
        <dbReference type="Google" id="ProtNLM"/>
    </source>
</evidence>
<reference evidence="3" key="1">
    <citation type="journal article" date="2019" name="Int. J. Syst. Evol. Microbiol.">
        <title>The Global Catalogue of Microorganisms (GCM) 10K type strain sequencing project: providing services to taxonomists for standard genome sequencing and annotation.</title>
        <authorList>
            <consortium name="The Broad Institute Genomics Platform"/>
            <consortium name="The Broad Institute Genome Sequencing Center for Infectious Disease"/>
            <person name="Wu L."/>
            <person name="Ma J."/>
        </authorList>
    </citation>
    <scope>NUCLEOTIDE SEQUENCE [LARGE SCALE GENOMIC DNA]</scope>
    <source>
        <strain evidence="3">CGMCC 4.7177</strain>
    </source>
</reference>
<proteinExistence type="predicted"/>
<keyword evidence="3" id="KW-1185">Reference proteome</keyword>
<evidence type="ECO:0000313" key="3">
    <source>
        <dbReference type="Proteomes" id="UP001595839"/>
    </source>
</evidence>
<organism evidence="2 3">
    <name type="scientific">Streptomyces vulcanius</name>
    <dbReference type="NCBI Taxonomy" id="1441876"/>
    <lineage>
        <taxon>Bacteria</taxon>
        <taxon>Bacillati</taxon>
        <taxon>Actinomycetota</taxon>
        <taxon>Actinomycetes</taxon>
        <taxon>Kitasatosporales</taxon>
        <taxon>Streptomycetaceae</taxon>
        <taxon>Streptomyces</taxon>
    </lineage>
</organism>
<gene>
    <name evidence="2" type="ORF">ACFPIH_06695</name>
</gene>
<accession>A0ABV9AH54</accession>
<comment type="caution">
    <text evidence="2">The sequence shown here is derived from an EMBL/GenBank/DDBJ whole genome shotgun (WGS) entry which is preliminary data.</text>
</comment>
<feature type="transmembrane region" description="Helical" evidence="1">
    <location>
        <begin position="95"/>
        <end position="114"/>
    </location>
</feature>
<evidence type="ECO:0000256" key="1">
    <source>
        <dbReference type="SAM" id="Phobius"/>
    </source>
</evidence>
<keyword evidence="1" id="KW-1133">Transmembrane helix</keyword>
<feature type="transmembrane region" description="Helical" evidence="1">
    <location>
        <begin position="44"/>
        <end position="63"/>
    </location>
</feature>
<dbReference type="Proteomes" id="UP001595839">
    <property type="component" value="Unassembled WGS sequence"/>
</dbReference>
<sequence length="139" mass="14530">MSLRPVLVLLRITVMLQLSLLLAQTALAGGFLGGHYDLLKVHGVVARAIVGVAVVLVVVAVLVRRAGGPPLFIGPSIAALLTLVGQFALGMTRVVAPHVLLGAIMLAVMFHLSIRTFSTPLQAPASASRARDERVEVAP</sequence>
<dbReference type="EMBL" id="JBHSFK010000003">
    <property type="protein sequence ID" value="MFC4499214.1"/>
    <property type="molecule type" value="Genomic_DNA"/>
</dbReference>
<keyword evidence="1" id="KW-0472">Membrane</keyword>
<evidence type="ECO:0000313" key="2">
    <source>
        <dbReference type="EMBL" id="MFC4499214.1"/>
    </source>
</evidence>
<keyword evidence="1" id="KW-0812">Transmembrane</keyword>
<name>A0ABV9AH54_9ACTN</name>
<protein>
    <recommendedName>
        <fullName evidence="4">Integral membrane protein</fullName>
    </recommendedName>
</protein>